<gene>
    <name evidence="7" type="ORF">NN4_32380</name>
</gene>
<feature type="transmembrane region" description="Helical" evidence="5">
    <location>
        <begin position="167"/>
        <end position="189"/>
    </location>
</feature>
<feature type="transmembrane region" description="Helical" evidence="5">
    <location>
        <begin position="293"/>
        <end position="316"/>
    </location>
</feature>
<comment type="caution">
    <text evidence="7">The sequence shown here is derived from an EMBL/GenBank/DDBJ whole genome shotgun (WGS) entry which is preliminary data.</text>
</comment>
<evidence type="ECO:0000313" key="7">
    <source>
        <dbReference type="EMBL" id="GEM38719.1"/>
    </source>
</evidence>
<feature type="transmembrane region" description="Helical" evidence="5">
    <location>
        <begin position="49"/>
        <end position="69"/>
    </location>
</feature>
<dbReference type="PANTHER" id="PTHR23531">
    <property type="entry name" value="QUINOLENE RESISTANCE PROTEIN NORA"/>
    <property type="match status" value="1"/>
</dbReference>
<dbReference type="OrthoDB" id="3461193at2"/>
<dbReference type="RefSeq" id="WP_147131295.1">
    <property type="nucleotide sequence ID" value="NZ_BJXA01000018.1"/>
</dbReference>
<evidence type="ECO:0000313" key="8">
    <source>
        <dbReference type="Proteomes" id="UP000321424"/>
    </source>
</evidence>
<feature type="domain" description="Major facilitator superfamily (MFS) profile" evidence="6">
    <location>
        <begin position="9"/>
        <end position="381"/>
    </location>
</feature>
<feature type="transmembrane region" description="Helical" evidence="5">
    <location>
        <begin position="240"/>
        <end position="257"/>
    </location>
</feature>
<feature type="transmembrane region" description="Helical" evidence="5">
    <location>
        <begin position="201"/>
        <end position="228"/>
    </location>
</feature>
<keyword evidence="8" id="KW-1185">Reference proteome</keyword>
<evidence type="ECO:0000256" key="1">
    <source>
        <dbReference type="ARBA" id="ARBA00004651"/>
    </source>
</evidence>
<feature type="transmembrane region" description="Helical" evidence="5">
    <location>
        <begin position="81"/>
        <end position="100"/>
    </location>
</feature>
<dbReference type="AlphaFoldDB" id="A0A511MDP3"/>
<dbReference type="InterPro" id="IPR036259">
    <property type="entry name" value="MFS_trans_sf"/>
</dbReference>
<protein>
    <submittedName>
        <fullName evidence="7">UPF0226 protein</fullName>
    </submittedName>
</protein>
<dbReference type="InterPro" id="IPR020846">
    <property type="entry name" value="MFS_dom"/>
</dbReference>
<evidence type="ECO:0000259" key="6">
    <source>
        <dbReference type="PROSITE" id="PS50850"/>
    </source>
</evidence>
<dbReference type="InterPro" id="IPR011701">
    <property type="entry name" value="MFS"/>
</dbReference>
<evidence type="ECO:0000256" key="3">
    <source>
        <dbReference type="ARBA" id="ARBA00022989"/>
    </source>
</evidence>
<evidence type="ECO:0000256" key="5">
    <source>
        <dbReference type="SAM" id="Phobius"/>
    </source>
</evidence>
<dbReference type="EMBL" id="BJXA01000018">
    <property type="protein sequence ID" value="GEM38719.1"/>
    <property type="molecule type" value="Genomic_DNA"/>
</dbReference>
<keyword evidence="3 5" id="KW-1133">Transmembrane helix</keyword>
<dbReference type="PROSITE" id="PS50850">
    <property type="entry name" value="MFS"/>
    <property type="match status" value="1"/>
</dbReference>
<dbReference type="Pfam" id="PF07690">
    <property type="entry name" value="MFS_1"/>
    <property type="match status" value="2"/>
</dbReference>
<dbReference type="InterPro" id="IPR052714">
    <property type="entry name" value="MFS_Exporter"/>
</dbReference>
<accession>A0A511MDP3</accession>
<feature type="transmembrane region" description="Helical" evidence="5">
    <location>
        <begin position="269"/>
        <end position="287"/>
    </location>
</feature>
<evidence type="ECO:0000256" key="4">
    <source>
        <dbReference type="ARBA" id="ARBA00023136"/>
    </source>
</evidence>
<dbReference type="GO" id="GO:0005886">
    <property type="term" value="C:plasma membrane"/>
    <property type="evidence" value="ECO:0007669"/>
    <property type="project" value="UniProtKB-SubCell"/>
</dbReference>
<comment type="subcellular location">
    <subcellularLocation>
        <location evidence="1">Cell membrane</location>
        <topology evidence="1">Multi-pass membrane protein</topology>
    </subcellularLocation>
</comment>
<evidence type="ECO:0000256" key="2">
    <source>
        <dbReference type="ARBA" id="ARBA00022692"/>
    </source>
</evidence>
<dbReference type="GO" id="GO:0022857">
    <property type="term" value="F:transmembrane transporter activity"/>
    <property type="evidence" value="ECO:0007669"/>
    <property type="project" value="InterPro"/>
</dbReference>
<feature type="transmembrane region" description="Helical" evidence="5">
    <location>
        <begin position="328"/>
        <end position="349"/>
    </location>
</feature>
<dbReference type="SUPFAM" id="SSF103473">
    <property type="entry name" value="MFS general substrate transporter"/>
    <property type="match status" value="1"/>
</dbReference>
<dbReference type="Proteomes" id="UP000321424">
    <property type="component" value="Unassembled WGS sequence"/>
</dbReference>
<reference evidence="7 8" key="1">
    <citation type="submission" date="2019-07" db="EMBL/GenBank/DDBJ databases">
        <title>Whole genome shotgun sequence of Nocardia ninae NBRC 108245.</title>
        <authorList>
            <person name="Hosoyama A."/>
            <person name="Uohara A."/>
            <person name="Ohji S."/>
            <person name="Ichikawa N."/>
        </authorList>
    </citation>
    <scope>NUCLEOTIDE SEQUENCE [LARGE SCALE GENOMIC DNA]</scope>
    <source>
        <strain evidence="7 8">NBRC 108245</strain>
    </source>
</reference>
<name>A0A511MDP3_9NOCA</name>
<feature type="transmembrane region" description="Helical" evidence="5">
    <location>
        <begin position="106"/>
        <end position="128"/>
    </location>
</feature>
<keyword evidence="2 5" id="KW-0812">Transmembrane</keyword>
<proteinExistence type="predicted"/>
<sequence>MTASSDTGAFPRLALAGVFGGLFCGYLGLAAAIPVLPGHVRDEFGAGDLAVGLAVTSTALTALLTRPIFGGLADRYGHRNVMQFGALAIAAGGLLYFLPLGLVGLIMVRLLLGVGEAALFTAGAVWTVTLAPHHRRGQVIGLYGVAMWGGISLGTALGAAIRHFGITAVWSFCSVAPLIGLVLISIVAPQPHATPTSGRGLLLRPAVLPGLGLALGAAGYVGLAAFVIHGLQVRGIDSGVVVLSTFSAVYAGTRLFIGHLPDKYGPRRVAAWCGLGEAAGLLIIAWAPNLPVAVLGAVVMGVGFSLLHPSLALMVMNNTDSAKQGAALGAYTSFWDLGLFVWGPVTGAIATGFGYPAVFVVGAGCALAASALAMTIRQAVTTEKAVDR</sequence>
<feature type="transmembrane region" description="Helical" evidence="5">
    <location>
        <begin position="12"/>
        <end position="37"/>
    </location>
</feature>
<feature type="transmembrane region" description="Helical" evidence="5">
    <location>
        <begin position="140"/>
        <end position="161"/>
    </location>
</feature>
<organism evidence="7 8">
    <name type="scientific">Nocardia ninae NBRC 108245</name>
    <dbReference type="NCBI Taxonomy" id="1210091"/>
    <lineage>
        <taxon>Bacteria</taxon>
        <taxon>Bacillati</taxon>
        <taxon>Actinomycetota</taxon>
        <taxon>Actinomycetes</taxon>
        <taxon>Mycobacteriales</taxon>
        <taxon>Nocardiaceae</taxon>
        <taxon>Nocardia</taxon>
    </lineage>
</organism>
<feature type="transmembrane region" description="Helical" evidence="5">
    <location>
        <begin position="355"/>
        <end position="376"/>
    </location>
</feature>
<dbReference type="PANTHER" id="PTHR23531:SF1">
    <property type="entry name" value="QUINOLENE RESISTANCE PROTEIN NORA"/>
    <property type="match status" value="1"/>
</dbReference>
<keyword evidence="4 5" id="KW-0472">Membrane</keyword>
<dbReference type="Gene3D" id="1.20.1250.20">
    <property type="entry name" value="MFS general substrate transporter like domains"/>
    <property type="match status" value="1"/>
</dbReference>